<dbReference type="GO" id="GO:0030246">
    <property type="term" value="F:carbohydrate binding"/>
    <property type="evidence" value="ECO:0007669"/>
    <property type="project" value="UniProtKB-UniRule"/>
</dbReference>
<evidence type="ECO:0000256" key="7">
    <source>
        <dbReference type="PROSITE-ProRule" id="PRU01375"/>
    </source>
</evidence>
<reference evidence="9" key="1">
    <citation type="submission" date="2025-08" db="UniProtKB">
        <authorList>
            <consortium name="Ensembl"/>
        </authorList>
    </citation>
    <scope>IDENTIFICATION</scope>
</reference>
<evidence type="ECO:0000313" key="10">
    <source>
        <dbReference type="Proteomes" id="UP000261340"/>
    </source>
</evidence>
<dbReference type="Ensembl" id="ENSACIT00000025088.1">
    <property type="protein sequence ID" value="ENSACIP00000024443.1"/>
    <property type="gene ID" value="ENSACIG00000018986.1"/>
</dbReference>
<accession>A0A3Q0SRT9</accession>
<evidence type="ECO:0000256" key="2">
    <source>
        <dbReference type="ARBA" id="ARBA00010905"/>
    </source>
</evidence>
<dbReference type="AlphaFoldDB" id="A0A3Q0SRT9"/>
<dbReference type="STRING" id="61819.ENSACIP00000024443"/>
<dbReference type="GeneTree" id="ENSGT00950000183004"/>
<sequence>PALSILILISALCTLFFLLLVAFFRPLPISTAFFFIFKLGTGVGINESFFPPPAGPCRAKRECPADQFSFYIHSGAANVVPPVIFFKMHLYLSGVLVEVVCAKFFYDVCLAEVKPLIDFLNIIEKGSIVIIASYDEPATKLNDEARKLIADLGSSAISSVGYRDNWVFVGAKGATLKTHFEKHLKNEAEKNKYDGWPEMIELDGCVPKYLE</sequence>
<comment type="similarity">
    <text evidence="2">Belongs to the FAM3 family.</text>
</comment>
<evidence type="ECO:0000256" key="1">
    <source>
        <dbReference type="ARBA" id="ARBA00004613"/>
    </source>
</evidence>
<evidence type="ECO:0000256" key="4">
    <source>
        <dbReference type="ARBA" id="ARBA00022729"/>
    </source>
</evidence>
<evidence type="ECO:0000256" key="3">
    <source>
        <dbReference type="ARBA" id="ARBA00022525"/>
    </source>
</evidence>
<dbReference type="InterPro" id="IPR039220">
    <property type="entry name" value="FAM3"/>
</dbReference>
<keyword evidence="5 7" id="KW-0430">Lectin</keyword>
<dbReference type="GO" id="GO:0005576">
    <property type="term" value="C:extracellular region"/>
    <property type="evidence" value="ECO:0007669"/>
    <property type="project" value="UniProtKB-SubCell"/>
</dbReference>
<dbReference type="Pfam" id="PF15711">
    <property type="entry name" value="ILEI"/>
    <property type="match status" value="1"/>
</dbReference>
<evidence type="ECO:0000256" key="5">
    <source>
        <dbReference type="ARBA" id="ARBA00022734"/>
    </source>
</evidence>
<dbReference type="Proteomes" id="UP000261340">
    <property type="component" value="Unplaced"/>
</dbReference>
<dbReference type="PANTHER" id="PTHR14592">
    <property type="entry name" value="UNCHARACTERIZED FAM3"/>
    <property type="match status" value="1"/>
</dbReference>
<keyword evidence="3" id="KW-0964">Secreted</keyword>
<keyword evidence="4" id="KW-0732">Signal</keyword>
<evidence type="ECO:0000313" key="9">
    <source>
        <dbReference type="Ensembl" id="ENSACIP00000024443.1"/>
    </source>
</evidence>
<keyword evidence="10" id="KW-1185">Reference proteome</keyword>
<proteinExistence type="inferred from homology"/>
<organism evidence="9 10">
    <name type="scientific">Amphilophus citrinellus</name>
    <name type="common">Midas cichlid</name>
    <name type="synonym">Cichlasoma citrinellum</name>
    <dbReference type="NCBI Taxonomy" id="61819"/>
    <lineage>
        <taxon>Eukaryota</taxon>
        <taxon>Metazoa</taxon>
        <taxon>Chordata</taxon>
        <taxon>Craniata</taxon>
        <taxon>Vertebrata</taxon>
        <taxon>Euteleostomi</taxon>
        <taxon>Actinopterygii</taxon>
        <taxon>Neopterygii</taxon>
        <taxon>Teleostei</taxon>
        <taxon>Neoteleostei</taxon>
        <taxon>Acanthomorphata</taxon>
        <taxon>Ovalentaria</taxon>
        <taxon>Cichlomorphae</taxon>
        <taxon>Cichliformes</taxon>
        <taxon>Cichlidae</taxon>
        <taxon>New World cichlids</taxon>
        <taxon>Cichlasomatinae</taxon>
        <taxon>Heroini</taxon>
        <taxon>Amphilophus</taxon>
    </lineage>
</organism>
<protein>
    <recommendedName>
        <fullName evidence="8">ILEI/PANDER domain-containing protein</fullName>
    </recommendedName>
</protein>
<comment type="subcellular location">
    <subcellularLocation>
        <location evidence="1">Secreted</location>
    </subcellularLocation>
</comment>
<dbReference type="PROSITE" id="PS52031">
    <property type="entry name" value="GG_LECTIN"/>
    <property type="match status" value="1"/>
</dbReference>
<dbReference type="InterPro" id="IPR039477">
    <property type="entry name" value="ILEI/PANDER_dom"/>
</dbReference>
<feature type="domain" description="ILEI/PANDER" evidence="8">
    <location>
        <begin position="104"/>
        <end position="174"/>
    </location>
</feature>
<evidence type="ECO:0000259" key="8">
    <source>
        <dbReference type="Pfam" id="PF15711"/>
    </source>
</evidence>
<reference evidence="9" key="2">
    <citation type="submission" date="2025-09" db="UniProtKB">
        <authorList>
            <consortium name="Ensembl"/>
        </authorList>
    </citation>
    <scope>IDENTIFICATION</scope>
</reference>
<keyword evidence="6" id="KW-1015">Disulfide bond</keyword>
<name>A0A3Q0SRT9_AMPCI</name>
<evidence type="ECO:0000256" key="6">
    <source>
        <dbReference type="ARBA" id="ARBA00023157"/>
    </source>
</evidence>